<keyword evidence="2" id="KW-1185">Reference proteome</keyword>
<dbReference type="AlphaFoldDB" id="A0A139XEU8"/>
<sequence length="93" mass="10323">MLNSRLKSQLIPRHAITSSALPGSFQASNITESQSADVDTDILSVPLFSTEQEKKSLRAAIDLVKEGMEDESEYDKETYSQIEKGLNNNDFSL</sequence>
<name>A0A139XEU8_9CYAN</name>
<reference evidence="1 2" key="1">
    <citation type="journal article" date="2013" name="Genome Biol. Evol.">
        <title>Genomes of Stigonematalean cyanobacteria (subsection V) and the evolution of oxygenic photosynthesis from prokaryotes to plastids.</title>
        <authorList>
            <person name="Dagan T."/>
            <person name="Roettger M."/>
            <person name="Stucken K."/>
            <person name="Landan G."/>
            <person name="Koch R."/>
            <person name="Major P."/>
            <person name="Gould S.B."/>
            <person name="Goremykin V.V."/>
            <person name="Rippka R."/>
            <person name="Tandeau de Marsac N."/>
            <person name="Gugger M."/>
            <person name="Lockhart P.J."/>
            <person name="Allen J.F."/>
            <person name="Brune I."/>
            <person name="Maus I."/>
            <person name="Puhler A."/>
            <person name="Martin W.F."/>
        </authorList>
    </citation>
    <scope>NUCLEOTIDE SEQUENCE [LARGE SCALE GENOMIC DNA]</scope>
    <source>
        <strain evidence="1 2">PCC 7110</strain>
    </source>
</reference>
<organism evidence="1 2">
    <name type="scientific">Scytonema hofmannii PCC 7110</name>
    <dbReference type="NCBI Taxonomy" id="128403"/>
    <lineage>
        <taxon>Bacteria</taxon>
        <taxon>Bacillati</taxon>
        <taxon>Cyanobacteriota</taxon>
        <taxon>Cyanophyceae</taxon>
        <taxon>Nostocales</taxon>
        <taxon>Scytonemataceae</taxon>
        <taxon>Scytonema</taxon>
    </lineage>
</organism>
<evidence type="ECO:0000313" key="2">
    <source>
        <dbReference type="Proteomes" id="UP000076925"/>
    </source>
</evidence>
<protein>
    <submittedName>
        <fullName evidence="1">Uncharacterized protein</fullName>
    </submittedName>
</protein>
<dbReference type="EMBL" id="ANNX02000016">
    <property type="protein sequence ID" value="KYC43217.1"/>
    <property type="molecule type" value="Genomic_DNA"/>
</dbReference>
<accession>A0A139XEU8</accession>
<dbReference type="Proteomes" id="UP000076925">
    <property type="component" value="Unassembled WGS sequence"/>
</dbReference>
<evidence type="ECO:0000313" key="1">
    <source>
        <dbReference type="EMBL" id="KYC43217.1"/>
    </source>
</evidence>
<gene>
    <name evidence="1" type="ORF">WA1_14070</name>
</gene>
<comment type="caution">
    <text evidence="1">The sequence shown here is derived from an EMBL/GenBank/DDBJ whole genome shotgun (WGS) entry which is preliminary data.</text>
</comment>
<proteinExistence type="predicted"/>